<evidence type="ECO:0000313" key="7">
    <source>
        <dbReference type="EMBL" id="ALC23830.1"/>
    </source>
</evidence>
<sequence>MGWLGAGLCALTMTATLATVHIRKSFLVVAVRGASMAPTLRDGERVVVRRRPLAKLSRGDIVVLKPPQNPGPYAADRHGAGWNIKRVAALPGEPVPAGTAGAGPHGTVPAGSLVVLGDNPDSIDSRHRGFFPGDQLLGTAVRRLGGARI</sequence>
<dbReference type="SUPFAM" id="SSF51306">
    <property type="entry name" value="LexA/Signal peptidase"/>
    <property type="match status" value="1"/>
</dbReference>
<feature type="domain" description="Peptidase S26" evidence="6">
    <location>
        <begin position="106"/>
        <end position="141"/>
    </location>
</feature>
<evidence type="ECO:0000313" key="8">
    <source>
        <dbReference type="Proteomes" id="UP000060513"/>
    </source>
</evidence>
<dbReference type="Gene3D" id="2.10.109.10">
    <property type="entry name" value="Umud Fragment, subunit A"/>
    <property type="match status" value="1"/>
</dbReference>
<dbReference type="GO" id="GO:0005886">
    <property type="term" value="C:plasma membrane"/>
    <property type="evidence" value="ECO:0007669"/>
    <property type="project" value="UniProtKB-SubCell"/>
</dbReference>
<dbReference type="Proteomes" id="UP000060513">
    <property type="component" value="Chromosome"/>
</dbReference>
<feature type="active site" evidence="5">
    <location>
        <position position="85"/>
    </location>
</feature>
<evidence type="ECO:0000256" key="3">
    <source>
        <dbReference type="ARBA" id="ARBA00022670"/>
    </source>
</evidence>
<feature type="domain" description="Peptidase S26" evidence="6">
    <location>
        <begin position="11"/>
        <end position="95"/>
    </location>
</feature>
<dbReference type="KEGG" id="spri:SPRI_5524"/>
<comment type="similarity">
    <text evidence="2">Belongs to the peptidase S26 family.</text>
</comment>
<dbReference type="STRING" id="38300.SPRI_5524"/>
<proteinExistence type="inferred from homology"/>
<dbReference type="InterPro" id="IPR019533">
    <property type="entry name" value="Peptidase_S26"/>
</dbReference>
<dbReference type="PANTHER" id="PTHR43390">
    <property type="entry name" value="SIGNAL PEPTIDASE I"/>
    <property type="match status" value="1"/>
</dbReference>
<evidence type="ECO:0000259" key="6">
    <source>
        <dbReference type="Pfam" id="PF10502"/>
    </source>
</evidence>
<reference evidence="7 8" key="1">
    <citation type="submission" date="2015-08" db="EMBL/GenBank/DDBJ databases">
        <title>Genome sequence of the pristinamycin over-producing bacterium Streptomyces pristinaespiralis HCCB10218.</title>
        <authorList>
            <person name="Tian J."/>
            <person name="Yang J."/>
            <person name="Li L."/>
            <person name="Ruan L."/>
            <person name="Wei W."/>
            <person name="Zheng G."/>
            <person name="Wei Z."/>
            <person name="Yang S."/>
            <person name="Ge M."/>
            <person name="Jiang W."/>
            <person name="Lu Y."/>
        </authorList>
    </citation>
    <scope>NUCLEOTIDE SEQUENCE [LARGE SCALE GENOMIC DNA]</scope>
    <source>
        <strain evidence="7 8">HCCB 10218</strain>
    </source>
</reference>
<accession>A0A0M4DNB1</accession>
<dbReference type="AlphaFoldDB" id="A0A0M4DNB1"/>
<dbReference type="PANTHER" id="PTHR43390:SF1">
    <property type="entry name" value="CHLOROPLAST PROCESSING PEPTIDASE"/>
    <property type="match status" value="1"/>
</dbReference>
<evidence type="ECO:0000256" key="2">
    <source>
        <dbReference type="ARBA" id="ARBA00009370"/>
    </source>
</evidence>
<comment type="subcellular location">
    <subcellularLocation>
        <location evidence="1">Cell membrane</location>
        <topology evidence="1">Single-pass type II membrane protein</topology>
    </subcellularLocation>
</comment>
<gene>
    <name evidence="7" type="ORF">SPRI_5524</name>
</gene>
<dbReference type="GO" id="GO:0006465">
    <property type="term" value="P:signal peptide processing"/>
    <property type="evidence" value="ECO:0007669"/>
    <property type="project" value="InterPro"/>
</dbReference>
<dbReference type="PRINTS" id="PR00727">
    <property type="entry name" value="LEADERPTASE"/>
</dbReference>
<name>A0A0M4DNB1_STRPR</name>
<evidence type="ECO:0000256" key="5">
    <source>
        <dbReference type="PIRSR" id="PIRSR600223-1"/>
    </source>
</evidence>
<dbReference type="GO" id="GO:0004252">
    <property type="term" value="F:serine-type endopeptidase activity"/>
    <property type="evidence" value="ECO:0007669"/>
    <property type="project" value="InterPro"/>
</dbReference>
<evidence type="ECO:0000256" key="4">
    <source>
        <dbReference type="ARBA" id="ARBA00022801"/>
    </source>
</evidence>
<organism evidence="7">
    <name type="scientific">Streptomyces pristinaespiralis</name>
    <dbReference type="NCBI Taxonomy" id="38300"/>
    <lineage>
        <taxon>Bacteria</taxon>
        <taxon>Bacillati</taxon>
        <taxon>Actinomycetota</taxon>
        <taxon>Actinomycetes</taxon>
        <taxon>Kitasatosporales</taxon>
        <taxon>Streptomycetaceae</taxon>
        <taxon>Streptomyces</taxon>
    </lineage>
</organism>
<keyword evidence="4" id="KW-0378">Hydrolase</keyword>
<evidence type="ECO:0000256" key="1">
    <source>
        <dbReference type="ARBA" id="ARBA00004401"/>
    </source>
</evidence>
<dbReference type="PATRIC" id="fig|38300.4.peg.5787"/>
<dbReference type="EMBL" id="CP011340">
    <property type="protein sequence ID" value="ALC23830.1"/>
    <property type="molecule type" value="Genomic_DNA"/>
</dbReference>
<dbReference type="InterPro" id="IPR019756">
    <property type="entry name" value="Pept_S26A_signal_pept_1_Ser-AS"/>
</dbReference>
<dbReference type="InterPro" id="IPR036286">
    <property type="entry name" value="LexA/Signal_pep-like_sf"/>
</dbReference>
<protein>
    <submittedName>
        <fullName evidence="7">Putative phage repressor</fullName>
    </submittedName>
</protein>
<keyword evidence="3" id="KW-0645">Protease</keyword>
<dbReference type="CDD" id="cd06530">
    <property type="entry name" value="S26_SPase_I"/>
    <property type="match status" value="1"/>
</dbReference>
<dbReference type="Pfam" id="PF10502">
    <property type="entry name" value="Peptidase_S26"/>
    <property type="match status" value="2"/>
</dbReference>
<feature type="active site" evidence="5">
    <location>
        <position position="35"/>
    </location>
</feature>
<dbReference type="PROSITE" id="PS00501">
    <property type="entry name" value="SPASE_I_1"/>
    <property type="match status" value="1"/>
</dbReference>
<dbReference type="InterPro" id="IPR000223">
    <property type="entry name" value="Pept_S26A_signal_pept_1"/>
</dbReference>